<dbReference type="EMBL" id="LAZR01000110">
    <property type="protein sequence ID" value="KKN90406.1"/>
    <property type="molecule type" value="Genomic_DNA"/>
</dbReference>
<reference evidence="2" key="1">
    <citation type="journal article" date="2015" name="Nature">
        <title>Complex archaea that bridge the gap between prokaryotes and eukaryotes.</title>
        <authorList>
            <person name="Spang A."/>
            <person name="Saw J.H."/>
            <person name="Jorgensen S.L."/>
            <person name="Zaremba-Niedzwiedzka K."/>
            <person name="Martijn J."/>
            <person name="Lind A.E."/>
            <person name="van Eijk R."/>
            <person name="Schleper C."/>
            <person name="Guy L."/>
            <person name="Ettema T.J."/>
        </authorList>
    </citation>
    <scope>NUCLEOTIDE SEQUENCE</scope>
</reference>
<gene>
    <name evidence="2" type="ORF">LCGC14_0227750</name>
</gene>
<comment type="caution">
    <text evidence="2">The sequence shown here is derived from an EMBL/GenBank/DDBJ whole genome shotgun (WGS) entry which is preliminary data.</text>
</comment>
<organism evidence="2">
    <name type="scientific">marine sediment metagenome</name>
    <dbReference type="NCBI Taxonomy" id="412755"/>
    <lineage>
        <taxon>unclassified sequences</taxon>
        <taxon>metagenomes</taxon>
        <taxon>ecological metagenomes</taxon>
    </lineage>
</organism>
<sequence>MALNLILDPWIPVVMTTGRRRVIRPDEISNDKIQSVDWHREDLNIACLEFLIGLSFAAMAPADLETWEDGLEVEPEELRSAFKRLAPAFNLTGAGPLFCQDYSEFADGVSLQTDALFPDSAGEKTIRDNKDVMVRRHRYGDLSLPEAAMALFTFQSYAPANGAGKRVGLRGGGPMVTLVVPGDNFWEMIWANVPYGKPAALNDFPWMRPTVSSKRQGPEDGGKPVSESVTLPLGHEMTAETFFAMPRRVRLTCQDENIIGFREQTFGTNYVGCLHPLTPNFTDKTTKNLVPMKVNVTRLGYDNWIGTIIPAEQGTGRERALTFRTFQERFPGQRASTLVAGWNMNKASAVNFMTSHPVLHILTKRDQVLLRAMIEAAETITGHIYRAIKDAMDIPSGMRIEKEFYDRTEAALDRLCAELAHGKSRHNIGTAWFYEMRKTALLIFDEVTLPCMTRRDPKVITNIIKGRRSLTDRFNIVSKSSASLRAMLEMEEAKAA</sequence>
<feature type="region of interest" description="Disordered" evidence="1">
    <location>
        <begin position="210"/>
        <end position="229"/>
    </location>
</feature>
<protein>
    <recommendedName>
        <fullName evidence="3">Type I-E CRISPR-associated protein Cse1/CasA</fullName>
    </recommendedName>
</protein>
<dbReference type="AlphaFoldDB" id="A0A0F9WVJ7"/>
<dbReference type="NCBIfam" id="TIGR02547">
    <property type="entry name" value="casA_cse1"/>
    <property type="match status" value="1"/>
</dbReference>
<name>A0A0F9WVJ7_9ZZZZ</name>
<accession>A0A0F9WVJ7</accession>
<dbReference type="InterPro" id="IPR013381">
    <property type="entry name" value="CRISPR-assoc_prot_Cse1"/>
</dbReference>
<evidence type="ECO:0000313" key="2">
    <source>
        <dbReference type="EMBL" id="KKN90406.1"/>
    </source>
</evidence>
<evidence type="ECO:0008006" key="3">
    <source>
        <dbReference type="Google" id="ProtNLM"/>
    </source>
</evidence>
<proteinExistence type="predicted"/>
<dbReference type="Pfam" id="PF09481">
    <property type="entry name" value="CRISPR_Cse1"/>
    <property type="match status" value="1"/>
</dbReference>
<evidence type="ECO:0000256" key="1">
    <source>
        <dbReference type="SAM" id="MobiDB-lite"/>
    </source>
</evidence>